<evidence type="ECO:0000313" key="2">
    <source>
        <dbReference type="EMBL" id="KAK9418723.1"/>
    </source>
</evidence>
<evidence type="ECO:0000313" key="3">
    <source>
        <dbReference type="Proteomes" id="UP001408356"/>
    </source>
</evidence>
<sequence>MVGMAEADIASHNGAALPNPLSVVAPLSLGAIHEELRRIDNVGVNAKQHDDTNNGSEERSIPLGEKEDNPLSDKVDETEQRRTALRTRAMELSQDGIRQLSVLDLPLDLFREICDHLYGIRLESGGRSRAYKNMRLVCRLFNQVASPHLYPCLRIELNQESLKRAKIICDNRLLALGIEEIMIGLRYRPRELATDLAQFVKFRRNELGEMQSRCYYYLETWQLNGYDENDDTVCPLPYKDYDTANDNIGSIRRAWNDYVEIQETEIEGASSEYVKILIEGHDSYRQKHEEQLRLIQDGTFVRAVAALFPRLPRRVALTFSDETEHDLSKDYVQNPTIVPNSNEELSRFLKTGQDWSTIEGMEGEPQLTAAKILSDLPIACHKAGVPLHDIKIRCFPTRNNYSMVAPESWDDLRSACQKVEEFEFARRGMSCLPIRHEHIPPGQVAYINGYLGAMFSSRCLISVDVSMRVFGINDGQTDKDDHYHLGAILLGCDSSRLRKFILSNMSLNQEELEPFCRRLGDRLEKVWLTALQLREGKWADTLDILREKIAPRYAEGGVNLYVTALVGGEFGQKAPGKNDAGAWMFWSSSQWDELMKDPEIIVQTREYIAGNGTVENPLRGQEQLLLNSKRSLPRVVG</sequence>
<dbReference type="Proteomes" id="UP001408356">
    <property type="component" value="Unassembled WGS sequence"/>
</dbReference>
<comment type="caution">
    <text evidence="2">The sequence shown here is derived from an EMBL/GenBank/DDBJ whole genome shotgun (WGS) entry which is preliminary data.</text>
</comment>
<feature type="compositionally biased region" description="Basic and acidic residues" evidence="1">
    <location>
        <begin position="47"/>
        <end position="79"/>
    </location>
</feature>
<feature type="region of interest" description="Disordered" evidence="1">
    <location>
        <begin position="43"/>
        <end position="79"/>
    </location>
</feature>
<reference evidence="2 3" key="1">
    <citation type="journal article" date="2024" name="J. Plant Pathol.">
        <title>Sequence and assembly of the genome of Seiridium unicorne, isolate CBS 538.82, causal agent of cypress canker disease.</title>
        <authorList>
            <person name="Scali E."/>
            <person name="Rocca G.D."/>
            <person name="Danti R."/>
            <person name="Garbelotto M."/>
            <person name="Barberini S."/>
            <person name="Baroncelli R."/>
            <person name="Emiliani G."/>
        </authorList>
    </citation>
    <scope>NUCLEOTIDE SEQUENCE [LARGE SCALE GENOMIC DNA]</scope>
    <source>
        <strain evidence="2 3">BM-138-508</strain>
    </source>
</reference>
<protein>
    <submittedName>
        <fullName evidence="2">F-box domain-containing protein</fullName>
    </submittedName>
</protein>
<dbReference type="EMBL" id="JARVKF010000353">
    <property type="protein sequence ID" value="KAK9418723.1"/>
    <property type="molecule type" value="Genomic_DNA"/>
</dbReference>
<keyword evidence="3" id="KW-1185">Reference proteome</keyword>
<accession>A0ABR2UWB4</accession>
<proteinExistence type="predicted"/>
<evidence type="ECO:0000256" key="1">
    <source>
        <dbReference type="SAM" id="MobiDB-lite"/>
    </source>
</evidence>
<organism evidence="2 3">
    <name type="scientific">Seiridium unicorne</name>
    <dbReference type="NCBI Taxonomy" id="138068"/>
    <lineage>
        <taxon>Eukaryota</taxon>
        <taxon>Fungi</taxon>
        <taxon>Dikarya</taxon>
        <taxon>Ascomycota</taxon>
        <taxon>Pezizomycotina</taxon>
        <taxon>Sordariomycetes</taxon>
        <taxon>Xylariomycetidae</taxon>
        <taxon>Amphisphaeriales</taxon>
        <taxon>Sporocadaceae</taxon>
        <taxon>Seiridium</taxon>
    </lineage>
</organism>
<name>A0ABR2UWB4_9PEZI</name>
<gene>
    <name evidence="2" type="ORF">SUNI508_07743</name>
</gene>